<dbReference type="EMBL" id="JAHMHQ010000034">
    <property type="protein sequence ID" value="KAK1622633.1"/>
    <property type="molecule type" value="Genomic_DNA"/>
</dbReference>
<name>A0AAI9ZEA0_9PEZI</name>
<proteinExistence type="predicted"/>
<feature type="domain" description="F-box" evidence="2">
    <location>
        <begin position="60"/>
        <end position="114"/>
    </location>
</feature>
<evidence type="ECO:0000313" key="4">
    <source>
        <dbReference type="Proteomes" id="UP001243989"/>
    </source>
</evidence>
<evidence type="ECO:0000259" key="2">
    <source>
        <dbReference type="PROSITE" id="PS50181"/>
    </source>
</evidence>
<dbReference type="RefSeq" id="XP_060438628.1">
    <property type="nucleotide sequence ID" value="XM_060585712.1"/>
</dbReference>
<sequence length="703" mass="80650">MEHAGDQRGILAEQFTKLTNDDGSPNTALRHANLDNLVSRLTPWELLHLKQLTRRISVKLAEMQDLPEELVAMISRHLRLEDAVKCTQVSKAWRQKWTSHTVVKDIAHISFPGLTAASPDTPAWDLLRPIAQKTTARNEGKLTSWLSMRTADVPLLECTALKYDDRSLEFAKSNPIATPYNWESKSWHGFAYYNRKVAWQWDSYRFFVDDIRAMTRKLVSPPDLVVKGDKDFIVYAMTENLLILANQITKRALIVYDIDKGQHRRVTLPNRMVDLQAHKKTFAVNFSLDYYGYRELESATPPPHIWNWSTGLVKLDVPDSPVTEEPRGGSYAWDENRDDGSDCNNGVIFHPTKPHILYFVSVLFNGPRPSDEGDETDTADENELNERSSRDLLLVEAHKFDNMKFVETFTYKSIRRWRTAPRFALHCQRMNSYGLFNIGKMYRSFSKDIAILDSELHGGKSKIVKTPSLLLRIINFNTMTESFVVEKRVLNGMRRPIWEHAALRPEQAGGISWNDSVYYIQNKDSHLPAEATPRWRHQFEGKGQRAICIANKTSTFVLETKNLWFEESARMVRGDGERFRSIAVDDDFVVGLCRRGYVVYNFGDPSLKGGPWSEPHQVQHYTEKDIDCPKRGCPGPKESRSRWCPICGDGTLNNFLWDRPSSEESSDVSSDEDDESSEGMPSAGDSDEADEYETSDYDDRYEY</sequence>
<dbReference type="SUPFAM" id="SSF81383">
    <property type="entry name" value="F-box domain"/>
    <property type="match status" value="1"/>
</dbReference>
<comment type="caution">
    <text evidence="3">The sequence shown here is derived from an EMBL/GenBank/DDBJ whole genome shotgun (WGS) entry which is preliminary data.</text>
</comment>
<evidence type="ECO:0000256" key="1">
    <source>
        <dbReference type="SAM" id="MobiDB-lite"/>
    </source>
</evidence>
<feature type="compositionally biased region" description="Acidic residues" evidence="1">
    <location>
        <begin position="685"/>
        <end position="696"/>
    </location>
</feature>
<dbReference type="InterPro" id="IPR036047">
    <property type="entry name" value="F-box-like_dom_sf"/>
</dbReference>
<feature type="region of interest" description="Disordered" evidence="1">
    <location>
        <begin position="656"/>
        <end position="703"/>
    </location>
</feature>
<dbReference type="Gene3D" id="1.20.1280.50">
    <property type="match status" value="1"/>
</dbReference>
<keyword evidence="4" id="KW-1185">Reference proteome</keyword>
<accession>A0AAI9ZEA0</accession>
<dbReference type="Proteomes" id="UP001243989">
    <property type="component" value="Unassembled WGS sequence"/>
</dbReference>
<dbReference type="PROSITE" id="PS50181">
    <property type="entry name" value="FBOX"/>
    <property type="match status" value="1"/>
</dbReference>
<organism evidence="3 4">
    <name type="scientific">Colletotrichum phormii</name>
    <dbReference type="NCBI Taxonomy" id="359342"/>
    <lineage>
        <taxon>Eukaryota</taxon>
        <taxon>Fungi</taxon>
        <taxon>Dikarya</taxon>
        <taxon>Ascomycota</taxon>
        <taxon>Pezizomycotina</taxon>
        <taxon>Sordariomycetes</taxon>
        <taxon>Hypocreomycetidae</taxon>
        <taxon>Glomerellales</taxon>
        <taxon>Glomerellaceae</taxon>
        <taxon>Colletotrichum</taxon>
        <taxon>Colletotrichum acutatum species complex</taxon>
    </lineage>
</organism>
<gene>
    <name evidence="3" type="ORF">BDP81DRAFT_333935</name>
</gene>
<dbReference type="Pfam" id="PF00646">
    <property type="entry name" value="F-box"/>
    <property type="match status" value="1"/>
</dbReference>
<protein>
    <recommendedName>
        <fullName evidence="2">F-box domain-containing protein</fullName>
    </recommendedName>
</protein>
<dbReference type="GeneID" id="85470574"/>
<reference evidence="3" key="1">
    <citation type="submission" date="2021-06" db="EMBL/GenBank/DDBJ databases">
        <title>Comparative genomics, transcriptomics and evolutionary studies reveal genomic signatures of adaptation to plant cell wall in hemibiotrophic fungi.</title>
        <authorList>
            <consortium name="DOE Joint Genome Institute"/>
            <person name="Baroncelli R."/>
            <person name="Diaz J.F."/>
            <person name="Benocci T."/>
            <person name="Peng M."/>
            <person name="Battaglia E."/>
            <person name="Haridas S."/>
            <person name="Andreopoulos W."/>
            <person name="Labutti K."/>
            <person name="Pangilinan J."/>
            <person name="Floch G.L."/>
            <person name="Makela M.R."/>
            <person name="Henrissat B."/>
            <person name="Grigoriev I.V."/>
            <person name="Crouch J.A."/>
            <person name="De Vries R.P."/>
            <person name="Sukno S.A."/>
            <person name="Thon M.R."/>
        </authorList>
    </citation>
    <scope>NUCLEOTIDE SEQUENCE</scope>
    <source>
        <strain evidence="3">CBS 102054</strain>
    </source>
</reference>
<feature type="compositionally biased region" description="Acidic residues" evidence="1">
    <location>
        <begin position="664"/>
        <end position="677"/>
    </location>
</feature>
<evidence type="ECO:0000313" key="3">
    <source>
        <dbReference type="EMBL" id="KAK1622633.1"/>
    </source>
</evidence>
<dbReference type="AlphaFoldDB" id="A0AAI9ZEA0"/>
<dbReference type="SMART" id="SM00256">
    <property type="entry name" value="FBOX"/>
    <property type="match status" value="1"/>
</dbReference>
<dbReference type="InterPro" id="IPR001810">
    <property type="entry name" value="F-box_dom"/>
</dbReference>